<evidence type="ECO:0000313" key="1">
    <source>
        <dbReference type="EMBL" id="CAE7246395.1"/>
    </source>
</evidence>
<protein>
    <submittedName>
        <fullName evidence="1">Uncharacterized protein</fullName>
    </submittedName>
</protein>
<dbReference type="Proteomes" id="UP000604046">
    <property type="component" value="Unassembled WGS sequence"/>
</dbReference>
<reference evidence="1" key="1">
    <citation type="submission" date="2021-02" db="EMBL/GenBank/DDBJ databases">
        <authorList>
            <person name="Dougan E. K."/>
            <person name="Rhodes N."/>
            <person name="Thang M."/>
            <person name="Chan C."/>
        </authorList>
    </citation>
    <scope>NUCLEOTIDE SEQUENCE</scope>
</reference>
<name>A0A812LJR5_9DINO</name>
<dbReference type="EMBL" id="CAJNDS010001079">
    <property type="protein sequence ID" value="CAE7246395.1"/>
    <property type="molecule type" value="Genomic_DNA"/>
</dbReference>
<accession>A0A812LJR5</accession>
<evidence type="ECO:0000313" key="2">
    <source>
        <dbReference type="Proteomes" id="UP000604046"/>
    </source>
</evidence>
<keyword evidence="2" id="KW-1185">Reference proteome</keyword>
<gene>
    <name evidence="1" type="ORF">SNAT2548_LOCUS11708</name>
</gene>
<organism evidence="1 2">
    <name type="scientific">Symbiodinium natans</name>
    <dbReference type="NCBI Taxonomy" id="878477"/>
    <lineage>
        <taxon>Eukaryota</taxon>
        <taxon>Sar</taxon>
        <taxon>Alveolata</taxon>
        <taxon>Dinophyceae</taxon>
        <taxon>Suessiales</taxon>
        <taxon>Symbiodiniaceae</taxon>
        <taxon>Symbiodinium</taxon>
    </lineage>
</organism>
<sequence>MPVVGNSHSQFTGALTGSVEVRGRLAGGETWSFAVDLGALNAVEVPAVRLLWARSRIAVLSDYAAVAVLSDYAAVAQSHDALESEITRLGLQYSLMTTYTSFVAVDSQASRPDMCTEVGSGYGYGYGYGDGWPPPSRAFHSEPPLVMMLAALLFGPGWL</sequence>
<comment type="caution">
    <text evidence="1">The sequence shown here is derived from an EMBL/GenBank/DDBJ whole genome shotgun (WGS) entry which is preliminary data.</text>
</comment>
<dbReference type="AlphaFoldDB" id="A0A812LJR5"/>
<proteinExistence type="predicted"/>